<proteinExistence type="predicted"/>
<dbReference type="Gene3D" id="3.20.20.150">
    <property type="entry name" value="Divalent-metal-dependent TIM barrel enzymes"/>
    <property type="match status" value="1"/>
</dbReference>
<dbReference type="GO" id="GO:0016853">
    <property type="term" value="F:isomerase activity"/>
    <property type="evidence" value="ECO:0007669"/>
    <property type="project" value="UniProtKB-KW"/>
</dbReference>
<dbReference type="PANTHER" id="PTHR12110">
    <property type="entry name" value="HYDROXYPYRUVATE ISOMERASE"/>
    <property type="match status" value="1"/>
</dbReference>
<dbReference type="Pfam" id="PF01261">
    <property type="entry name" value="AP_endonuc_2"/>
    <property type="match status" value="1"/>
</dbReference>
<keyword evidence="3" id="KW-1185">Reference proteome</keyword>
<sequence>MRLGGPVFTDDLNPDTWTATLKEEGYRAAVFPVDHEASEEEINGYVNAAESNDILLAEVGAWSNPISPDKVIRKAAMDKCKRQLDLAERTGARVCVNIAGARGGQWDGPHEENFSEETFEMIVDSVREIIDAVNPKRTFYTLETLPWIFPDSADSYLELIRAIDRKAFAVHLDPVNMISSPRVYYRNGEFIKECFKKLGPYIKSCHAKDIRMSGDFMVHLDEVLPGTGTLNYKVLLTELNKLDHDIPVILEHLTTPEEYRQAASYVRGVAKELKIEL</sequence>
<comment type="caution">
    <text evidence="2">The sequence shown here is derived from an EMBL/GenBank/DDBJ whole genome shotgun (WGS) entry which is preliminary data.</text>
</comment>
<evidence type="ECO:0000259" key="1">
    <source>
        <dbReference type="Pfam" id="PF01261"/>
    </source>
</evidence>
<gene>
    <name evidence="2" type="ORF">D3H55_09685</name>
</gene>
<dbReference type="Proteomes" id="UP000265801">
    <property type="component" value="Unassembled WGS sequence"/>
</dbReference>
<dbReference type="SUPFAM" id="SSF51658">
    <property type="entry name" value="Xylose isomerase-like"/>
    <property type="match status" value="1"/>
</dbReference>
<organism evidence="2 3">
    <name type="scientific">Bacillus salacetis</name>
    <dbReference type="NCBI Taxonomy" id="2315464"/>
    <lineage>
        <taxon>Bacteria</taxon>
        <taxon>Bacillati</taxon>
        <taxon>Bacillota</taxon>
        <taxon>Bacilli</taxon>
        <taxon>Bacillales</taxon>
        <taxon>Bacillaceae</taxon>
        <taxon>Bacillus</taxon>
    </lineage>
</organism>
<feature type="domain" description="Xylose isomerase-like TIM barrel" evidence="1">
    <location>
        <begin position="21"/>
        <end position="267"/>
    </location>
</feature>
<evidence type="ECO:0000313" key="2">
    <source>
        <dbReference type="EMBL" id="RIW34246.1"/>
    </source>
</evidence>
<protein>
    <submittedName>
        <fullName evidence="2">Sugar phosphate isomerase/epimerase</fullName>
    </submittedName>
</protein>
<dbReference type="InterPro" id="IPR013022">
    <property type="entry name" value="Xyl_isomerase-like_TIM-brl"/>
</dbReference>
<reference evidence="2 3" key="1">
    <citation type="submission" date="2018-09" db="EMBL/GenBank/DDBJ databases">
        <title>Bacillus saliacetes sp. nov., isolated from Thai shrimp paste (Ka-pi).</title>
        <authorList>
            <person name="Daroonpunt R."/>
            <person name="Tanasupawat S."/>
            <person name="Yiamsombut S."/>
        </authorList>
    </citation>
    <scope>NUCLEOTIDE SEQUENCE [LARGE SCALE GENOMIC DNA]</scope>
    <source>
        <strain evidence="2 3">SKP7-4</strain>
    </source>
</reference>
<dbReference type="OrthoDB" id="128241at2"/>
<evidence type="ECO:0000313" key="3">
    <source>
        <dbReference type="Proteomes" id="UP000265801"/>
    </source>
</evidence>
<dbReference type="InterPro" id="IPR050312">
    <property type="entry name" value="IolE/XylAMocC-like"/>
</dbReference>
<dbReference type="InterPro" id="IPR036237">
    <property type="entry name" value="Xyl_isomerase-like_sf"/>
</dbReference>
<name>A0A3A1QYZ9_9BACI</name>
<dbReference type="AlphaFoldDB" id="A0A3A1QYZ9"/>
<dbReference type="EMBL" id="QXIR01000011">
    <property type="protein sequence ID" value="RIW34246.1"/>
    <property type="molecule type" value="Genomic_DNA"/>
</dbReference>
<accession>A0A3A1QYZ9</accession>
<dbReference type="PANTHER" id="PTHR12110:SF21">
    <property type="entry name" value="XYLOSE ISOMERASE-LIKE TIM BARREL DOMAIN-CONTAINING PROTEIN"/>
    <property type="match status" value="1"/>
</dbReference>
<keyword evidence="2" id="KW-0413">Isomerase</keyword>